<dbReference type="EMBL" id="PQFF01000593">
    <property type="protein sequence ID" value="RHZ44092.1"/>
    <property type="molecule type" value="Genomic_DNA"/>
</dbReference>
<comment type="caution">
    <text evidence="1">The sequence shown here is derived from an EMBL/GenBank/DDBJ whole genome shotgun (WGS) entry which is preliminary data.</text>
</comment>
<organism evidence="1 2">
    <name type="scientific">Diversispora epigaea</name>
    <dbReference type="NCBI Taxonomy" id="1348612"/>
    <lineage>
        <taxon>Eukaryota</taxon>
        <taxon>Fungi</taxon>
        <taxon>Fungi incertae sedis</taxon>
        <taxon>Mucoromycota</taxon>
        <taxon>Glomeromycotina</taxon>
        <taxon>Glomeromycetes</taxon>
        <taxon>Diversisporales</taxon>
        <taxon>Diversisporaceae</taxon>
        <taxon>Diversispora</taxon>
    </lineage>
</organism>
<sequence>MTYFISSLNANQWHEYFDENDTKLWNAIEFHENWCRIHEGDPEKLPYSSAKDTFSKSLRAIANKCPDVEKVPLDNDND</sequence>
<dbReference type="Proteomes" id="UP000266861">
    <property type="component" value="Unassembled WGS sequence"/>
</dbReference>
<protein>
    <submittedName>
        <fullName evidence="1">Uncharacterized protein</fullName>
    </submittedName>
</protein>
<evidence type="ECO:0000313" key="1">
    <source>
        <dbReference type="EMBL" id="RHZ44092.1"/>
    </source>
</evidence>
<keyword evidence="2" id="KW-1185">Reference proteome</keyword>
<gene>
    <name evidence="1" type="ORF">Glove_759g4</name>
</gene>
<dbReference type="AlphaFoldDB" id="A0A397FZ85"/>
<name>A0A397FZ85_9GLOM</name>
<dbReference type="OrthoDB" id="2364859at2759"/>
<reference evidence="1 2" key="1">
    <citation type="submission" date="2018-08" db="EMBL/GenBank/DDBJ databases">
        <title>Genome and evolution of the arbuscular mycorrhizal fungus Diversispora epigaea (formerly Glomus versiforme) and its bacterial endosymbionts.</title>
        <authorList>
            <person name="Sun X."/>
            <person name="Fei Z."/>
            <person name="Harrison M."/>
        </authorList>
    </citation>
    <scope>NUCLEOTIDE SEQUENCE [LARGE SCALE GENOMIC DNA]</scope>
    <source>
        <strain evidence="1 2">IT104</strain>
    </source>
</reference>
<accession>A0A397FZ85</accession>
<evidence type="ECO:0000313" key="2">
    <source>
        <dbReference type="Proteomes" id="UP000266861"/>
    </source>
</evidence>
<proteinExistence type="predicted"/>